<proteinExistence type="predicted"/>
<dbReference type="Pfam" id="PF05239">
    <property type="entry name" value="PRC"/>
    <property type="match status" value="1"/>
</dbReference>
<reference evidence="3" key="1">
    <citation type="journal article" date="2019" name="Int. J. Syst. Evol. Microbiol.">
        <title>The Global Catalogue of Microorganisms (GCM) 10K type strain sequencing project: providing services to taxonomists for standard genome sequencing and annotation.</title>
        <authorList>
            <consortium name="The Broad Institute Genomics Platform"/>
            <consortium name="The Broad Institute Genome Sequencing Center for Infectious Disease"/>
            <person name="Wu L."/>
            <person name="Ma J."/>
        </authorList>
    </citation>
    <scope>NUCLEOTIDE SEQUENCE [LARGE SCALE GENOMIC DNA]</scope>
    <source>
        <strain evidence="3">CECT 7184</strain>
    </source>
</reference>
<dbReference type="EMBL" id="JBHSOZ010000003">
    <property type="protein sequence ID" value="MFC5712099.1"/>
    <property type="molecule type" value="Genomic_DNA"/>
</dbReference>
<keyword evidence="3" id="KW-1185">Reference proteome</keyword>
<dbReference type="InterPro" id="IPR027275">
    <property type="entry name" value="PRC-brl_dom"/>
</dbReference>
<dbReference type="InterPro" id="IPR011033">
    <property type="entry name" value="PRC_barrel-like_sf"/>
</dbReference>
<dbReference type="PANTHER" id="PTHR40061:SF2">
    <property type="entry name" value="PRC-BARREL DOMAIN-CONTAINING PROTEIN"/>
    <property type="match status" value="1"/>
</dbReference>
<dbReference type="Proteomes" id="UP001596142">
    <property type="component" value="Unassembled WGS sequence"/>
</dbReference>
<protein>
    <submittedName>
        <fullName evidence="2">YlmC/YmxH family sporulation protein</fullName>
    </submittedName>
</protein>
<evidence type="ECO:0000313" key="3">
    <source>
        <dbReference type="Proteomes" id="UP001596142"/>
    </source>
</evidence>
<dbReference type="NCBIfam" id="TIGR02888">
    <property type="entry name" value="spore_YlmC_YmxH"/>
    <property type="match status" value="1"/>
</dbReference>
<dbReference type="SUPFAM" id="SSF50346">
    <property type="entry name" value="PRC-barrel domain"/>
    <property type="match status" value="1"/>
</dbReference>
<gene>
    <name evidence="2" type="ORF">ACFPU1_04855</name>
</gene>
<dbReference type="PANTHER" id="PTHR40061">
    <property type="entry name" value="SPORULATION PROTEIN YLMC-RELATED"/>
    <property type="match status" value="1"/>
</dbReference>
<sequence length="76" mass="8761">MRLSELHGKEVIDYKKGERLGVLGAADVLVDEATGKVEAFLLPTQSWMPFRKKQNEMTVYWHHIKTIGDDFLIIDM</sequence>
<evidence type="ECO:0000313" key="2">
    <source>
        <dbReference type="EMBL" id="MFC5712099.1"/>
    </source>
</evidence>
<dbReference type="RefSeq" id="WP_100399310.1">
    <property type="nucleotide sequence ID" value="NZ_JBHSOZ010000003.1"/>
</dbReference>
<comment type="caution">
    <text evidence="2">The sequence shown here is derived from an EMBL/GenBank/DDBJ whole genome shotgun (WGS) entry which is preliminary data.</text>
</comment>
<feature type="domain" description="PRC-barrel" evidence="1">
    <location>
        <begin position="1"/>
        <end position="74"/>
    </location>
</feature>
<evidence type="ECO:0000259" key="1">
    <source>
        <dbReference type="Pfam" id="PF05239"/>
    </source>
</evidence>
<name>A0ABW0YPS3_9BACI</name>
<dbReference type="Gene3D" id="2.30.30.240">
    <property type="entry name" value="PRC-barrel domain"/>
    <property type="match status" value="1"/>
</dbReference>
<dbReference type="InterPro" id="IPR014238">
    <property type="entry name" value="Spore_YlmC/YmxH"/>
</dbReference>
<accession>A0ABW0YPS3</accession>
<organism evidence="2 3">
    <name type="scientific">Thalassorhabdus alkalitolerans</name>
    <dbReference type="NCBI Taxonomy" id="2282697"/>
    <lineage>
        <taxon>Bacteria</taxon>
        <taxon>Bacillati</taxon>
        <taxon>Bacillota</taxon>
        <taxon>Bacilli</taxon>
        <taxon>Bacillales</taxon>
        <taxon>Bacillaceae</taxon>
        <taxon>Thalassorhabdus</taxon>
    </lineage>
</organism>